<accession>H6USM7</accession>
<evidence type="ECO:0000256" key="3">
    <source>
        <dbReference type="ARBA" id="ARBA00023180"/>
    </source>
</evidence>
<keyword evidence="3" id="KW-0325">Glycoprotein</keyword>
<comment type="similarity">
    <text evidence="1">Belongs to the leguminous lectin family.</text>
</comment>
<dbReference type="InterPro" id="IPR013320">
    <property type="entry name" value="ConA-like_dom_sf"/>
</dbReference>
<reference evidence="6" key="1">
    <citation type="submission" date="2011-09" db="EMBL/GenBank/DDBJ databases">
        <title>Comparative analysis of lectin genes of genus Lupinus.</title>
        <authorList>
            <person name="Chubukova O.V."/>
            <person name="Bayimiev A.K."/>
            <person name="Kandelinskaya O.L."/>
        </authorList>
    </citation>
    <scope>NUCLEOTIDE SEQUENCE</scope>
</reference>
<protein>
    <submittedName>
        <fullName evidence="6">Lectin</fullName>
    </submittedName>
</protein>
<dbReference type="Pfam" id="PF00139">
    <property type="entry name" value="Lectin_legB"/>
    <property type="match status" value="1"/>
</dbReference>
<sequence length="91" mass="9966">VAVEFDTHGAPENVWDPAYQHIGIDVNSLTSIRTVKWDAKYGGVVANAEIRYQASTKTLTASLVYPSDQTSYIVSASVDLKAILPEWVRIG</sequence>
<feature type="non-terminal residue" evidence="6">
    <location>
        <position position="91"/>
    </location>
</feature>
<dbReference type="Gene3D" id="2.60.120.200">
    <property type="match status" value="1"/>
</dbReference>
<dbReference type="GO" id="GO:0030246">
    <property type="term" value="F:carbohydrate binding"/>
    <property type="evidence" value="ECO:0007669"/>
    <property type="project" value="UniProtKB-KW"/>
</dbReference>
<dbReference type="InterPro" id="IPR050258">
    <property type="entry name" value="Leguminous_Lectin"/>
</dbReference>
<dbReference type="AlphaFoldDB" id="H6USM7"/>
<dbReference type="InterPro" id="IPR001220">
    <property type="entry name" value="Legume_lectin_dom"/>
</dbReference>
<dbReference type="PANTHER" id="PTHR32401:SF45">
    <property type="entry name" value="LECTIN"/>
    <property type="match status" value="1"/>
</dbReference>
<dbReference type="EMBL" id="JN688929">
    <property type="protein sequence ID" value="AFA36060.1"/>
    <property type="molecule type" value="Genomic_DNA"/>
</dbReference>
<feature type="domain" description="Legume lectin" evidence="5">
    <location>
        <begin position="1"/>
        <end position="91"/>
    </location>
</feature>
<evidence type="ECO:0000313" key="6">
    <source>
        <dbReference type="EMBL" id="AFA36060.1"/>
    </source>
</evidence>
<evidence type="ECO:0000256" key="4">
    <source>
        <dbReference type="ARBA" id="ARBA00023211"/>
    </source>
</evidence>
<dbReference type="SUPFAM" id="SSF49899">
    <property type="entry name" value="Concanavalin A-like lectins/glucanases"/>
    <property type="match status" value="1"/>
</dbReference>
<evidence type="ECO:0000259" key="5">
    <source>
        <dbReference type="Pfam" id="PF00139"/>
    </source>
</evidence>
<evidence type="ECO:0000256" key="1">
    <source>
        <dbReference type="ARBA" id="ARBA00007606"/>
    </source>
</evidence>
<evidence type="ECO:0000256" key="2">
    <source>
        <dbReference type="ARBA" id="ARBA00022734"/>
    </source>
</evidence>
<keyword evidence="2" id="KW-0430">Lectin</keyword>
<dbReference type="PANTHER" id="PTHR32401">
    <property type="entry name" value="CONCANAVALIN A-LIKE LECTIN FAMILY PROTEIN"/>
    <property type="match status" value="1"/>
</dbReference>
<proteinExistence type="inferred from homology"/>
<feature type="non-terminal residue" evidence="6">
    <location>
        <position position="1"/>
    </location>
</feature>
<keyword evidence="4" id="KW-0464">Manganese</keyword>
<organism evidence="6">
    <name type="scientific">Lupinus polyphyllus</name>
    <name type="common">Large-leaved lupine</name>
    <dbReference type="NCBI Taxonomy" id="3874"/>
    <lineage>
        <taxon>Eukaryota</taxon>
        <taxon>Viridiplantae</taxon>
        <taxon>Streptophyta</taxon>
        <taxon>Embryophyta</taxon>
        <taxon>Tracheophyta</taxon>
        <taxon>Spermatophyta</taxon>
        <taxon>Magnoliopsida</taxon>
        <taxon>eudicotyledons</taxon>
        <taxon>Gunneridae</taxon>
        <taxon>Pentapetalae</taxon>
        <taxon>rosids</taxon>
        <taxon>fabids</taxon>
        <taxon>Fabales</taxon>
        <taxon>Fabaceae</taxon>
        <taxon>Papilionoideae</taxon>
        <taxon>50 kb inversion clade</taxon>
        <taxon>genistoids sensu lato</taxon>
        <taxon>core genistoids</taxon>
        <taxon>Genisteae</taxon>
        <taxon>Lupinus</taxon>
    </lineage>
</organism>
<name>H6USM7_LUPPO</name>